<keyword evidence="11" id="KW-0472">Membrane</keyword>
<feature type="non-terminal residue" evidence="18">
    <location>
        <position position="1"/>
    </location>
</feature>
<dbReference type="InterPro" id="IPR036250">
    <property type="entry name" value="AcylCo_DH-like_C"/>
</dbReference>
<dbReference type="SUPFAM" id="SSF47203">
    <property type="entry name" value="Acyl-CoA dehydrogenase C-terminal domain-like"/>
    <property type="match status" value="1"/>
</dbReference>
<organism evidence="18">
    <name type="scientific">marine sediment metagenome</name>
    <dbReference type="NCBI Taxonomy" id="412755"/>
    <lineage>
        <taxon>unclassified sequences</taxon>
        <taxon>metagenomes</taxon>
        <taxon>ecological metagenomes</taxon>
    </lineage>
</organism>
<evidence type="ECO:0000256" key="13">
    <source>
        <dbReference type="ARBA" id="ARBA00049224"/>
    </source>
</evidence>
<dbReference type="InterPro" id="IPR009100">
    <property type="entry name" value="AcylCoA_DH/oxidase_NM_dom_sf"/>
</dbReference>
<feature type="domain" description="Acyl-CoA dehydrogenase/oxidase N-terminal" evidence="16">
    <location>
        <begin position="4"/>
        <end position="54"/>
    </location>
</feature>
<dbReference type="Gene3D" id="1.20.140.10">
    <property type="entry name" value="Butyryl-CoA Dehydrogenase, subunit A, domain 3"/>
    <property type="match status" value="2"/>
</dbReference>
<evidence type="ECO:0000259" key="17">
    <source>
        <dbReference type="Pfam" id="PF21343"/>
    </source>
</evidence>
<keyword evidence="5" id="KW-0285">Flavoprotein</keyword>
<keyword evidence="8" id="KW-0809">Transit peptide</keyword>
<keyword evidence="6" id="KW-0999">Mitochondrion inner membrane</keyword>
<evidence type="ECO:0000256" key="6">
    <source>
        <dbReference type="ARBA" id="ARBA00022792"/>
    </source>
</evidence>
<evidence type="ECO:0000259" key="14">
    <source>
        <dbReference type="Pfam" id="PF00441"/>
    </source>
</evidence>
<evidence type="ECO:0008006" key="19">
    <source>
        <dbReference type="Google" id="ProtNLM"/>
    </source>
</evidence>
<evidence type="ECO:0000256" key="3">
    <source>
        <dbReference type="ARBA" id="ARBA00009347"/>
    </source>
</evidence>
<dbReference type="InterPro" id="IPR013786">
    <property type="entry name" value="AcylCoA_DH/ox_N"/>
</dbReference>
<evidence type="ECO:0000256" key="8">
    <source>
        <dbReference type="ARBA" id="ARBA00022946"/>
    </source>
</evidence>
<dbReference type="FunFam" id="2.40.110.10:FF:000001">
    <property type="entry name" value="Acyl-CoA dehydrogenase, mitochondrial"/>
    <property type="match status" value="1"/>
</dbReference>
<name>X0RZT2_9ZZZZ</name>
<reference evidence="18" key="1">
    <citation type="journal article" date="2014" name="Front. Microbiol.">
        <title>High frequency of phylogenetically diverse reductive dehalogenase-homologous genes in deep subseafloor sedimentary metagenomes.</title>
        <authorList>
            <person name="Kawai M."/>
            <person name="Futagami T."/>
            <person name="Toyoda A."/>
            <person name="Takaki Y."/>
            <person name="Nishi S."/>
            <person name="Hori S."/>
            <person name="Arai W."/>
            <person name="Tsubouchi T."/>
            <person name="Morono Y."/>
            <person name="Uchiyama I."/>
            <person name="Ito T."/>
            <person name="Fujiyama A."/>
            <person name="Inagaki F."/>
            <person name="Takami H."/>
        </authorList>
    </citation>
    <scope>NUCLEOTIDE SEQUENCE</scope>
    <source>
        <strain evidence="18">Expedition CK06-06</strain>
    </source>
</reference>
<evidence type="ECO:0000256" key="7">
    <source>
        <dbReference type="ARBA" id="ARBA00022827"/>
    </source>
</evidence>
<evidence type="ECO:0000256" key="10">
    <source>
        <dbReference type="ARBA" id="ARBA00023128"/>
    </source>
</evidence>
<dbReference type="InterPro" id="IPR006091">
    <property type="entry name" value="Acyl-CoA_Oxase/DH_mid-dom"/>
</dbReference>
<feature type="domain" description="Acyl-CoA oxidase/dehydrogenase middle" evidence="15">
    <location>
        <begin position="58"/>
        <end position="157"/>
    </location>
</feature>
<dbReference type="SUPFAM" id="SSF56645">
    <property type="entry name" value="Acyl-CoA dehydrogenase NM domain-like"/>
    <property type="match status" value="1"/>
</dbReference>
<dbReference type="PANTHER" id="PTHR43884">
    <property type="entry name" value="ACYL-COA DEHYDROGENASE"/>
    <property type="match status" value="1"/>
</dbReference>
<dbReference type="PROSITE" id="PS00072">
    <property type="entry name" value="ACYL_COA_DH_1"/>
    <property type="match status" value="1"/>
</dbReference>
<keyword evidence="7" id="KW-0274">FAD</keyword>
<comment type="similarity">
    <text evidence="3">Belongs to the acyl-CoA dehydrogenase family.</text>
</comment>
<accession>X0RZT2</accession>
<evidence type="ECO:0000313" key="18">
    <source>
        <dbReference type="EMBL" id="GAF68491.1"/>
    </source>
</evidence>
<dbReference type="InterPro" id="IPR009075">
    <property type="entry name" value="AcylCo_DH/oxidase_C"/>
</dbReference>
<dbReference type="InterPro" id="IPR006089">
    <property type="entry name" value="Acyl-CoA_DH_CS"/>
</dbReference>
<dbReference type="GO" id="GO:0005743">
    <property type="term" value="C:mitochondrial inner membrane"/>
    <property type="evidence" value="ECO:0007669"/>
    <property type="project" value="UniProtKB-SubCell"/>
</dbReference>
<dbReference type="GO" id="GO:0050660">
    <property type="term" value="F:flavin adenine dinucleotide binding"/>
    <property type="evidence" value="ECO:0007669"/>
    <property type="project" value="InterPro"/>
</dbReference>
<dbReference type="FunFam" id="1.20.140.10:FF:000008">
    <property type="entry name" value="acyl-CoA dehydrogenase family member 9, mitochondrial"/>
    <property type="match status" value="1"/>
</dbReference>
<feature type="non-terminal residue" evidence="18">
    <location>
        <position position="416"/>
    </location>
</feature>
<sequence length="416" mass="45831">SQTAFARVYEAVSSIDGSLPTTVGGHSSIGIKGLLLYGTEEQKRKYLPDLASGKKLAAFALTEPDAGSDVSAILTRAVRQPDGTWLLNGQKQWITNGGIADFFTIFAKTEVEVNGKTEEKISAFIVDWGLEGFSRGPEEHKLGIRASSTVPLYFDNVVLPPDSLLGAEGKGFKVAMEVLNSGRLGLAAGVVGGAKAIIREASKHARERRQFGRPIAEFELIQEKIARMTVNTYVTESMVYLTTGLADRGEADYSLESAICKVFASERGWDVINDGVQIMGGLGYMKDYPFERGLRDARINLIFEGTNEILRLFIVLAGIQAPGEYLKQLGKALRNPVKGFGFLTDYALTRVREAVTDRHLAMVHPALKRWADRFTHYVGRFHRALNSAIMKFGKRVIDRQLMLERFADAAIDLFGM</sequence>
<evidence type="ECO:0000259" key="15">
    <source>
        <dbReference type="Pfam" id="PF02770"/>
    </source>
</evidence>
<keyword evidence="9" id="KW-0560">Oxidoreductase</keyword>
<evidence type="ECO:0000259" key="16">
    <source>
        <dbReference type="Pfam" id="PF02771"/>
    </source>
</evidence>
<dbReference type="PANTHER" id="PTHR43884:SF9">
    <property type="entry name" value="COMPLEX I ASSEMBLY FACTOR ACAD9, MITOCHONDRIAL"/>
    <property type="match status" value="1"/>
</dbReference>
<dbReference type="Pfam" id="PF00441">
    <property type="entry name" value="Acyl-CoA_dh_1"/>
    <property type="match status" value="1"/>
</dbReference>
<evidence type="ECO:0000256" key="11">
    <source>
        <dbReference type="ARBA" id="ARBA00023136"/>
    </source>
</evidence>
<dbReference type="EMBL" id="BARS01006411">
    <property type="protein sequence ID" value="GAF68491.1"/>
    <property type="molecule type" value="Genomic_DNA"/>
</dbReference>
<evidence type="ECO:0000256" key="2">
    <source>
        <dbReference type="ARBA" id="ARBA00004637"/>
    </source>
</evidence>
<comment type="cofactor">
    <cofactor evidence="1">
        <name>FAD</name>
        <dbReference type="ChEBI" id="CHEBI:57692"/>
    </cofactor>
</comment>
<dbReference type="Gene3D" id="1.10.540.10">
    <property type="entry name" value="Acyl-CoA dehydrogenase/oxidase, N-terminal domain"/>
    <property type="match status" value="1"/>
</dbReference>
<dbReference type="PROSITE" id="PS00073">
    <property type="entry name" value="ACYL_COA_DH_2"/>
    <property type="match status" value="1"/>
</dbReference>
<comment type="catalytic activity">
    <reaction evidence="13">
        <text>octadecanoyl-CoA + oxidized [electron-transfer flavoprotein] + H(+) = (2E)-octadecenoyl-CoA + reduced [electron-transfer flavoprotein]</text>
        <dbReference type="Rhea" id="RHEA:47240"/>
        <dbReference type="Rhea" id="RHEA-COMP:10685"/>
        <dbReference type="Rhea" id="RHEA-COMP:10686"/>
        <dbReference type="ChEBI" id="CHEBI:15378"/>
        <dbReference type="ChEBI" id="CHEBI:57394"/>
        <dbReference type="ChEBI" id="CHEBI:57692"/>
        <dbReference type="ChEBI" id="CHEBI:58307"/>
        <dbReference type="ChEBI" id="CHEBI:71412"/>
    </reaction>
    <physiologicalReaction direction="left-to-right" evidence="13">
        <dbReference type="Rhea" id="RHEA:47241"/>
    </physiologicalReaction>
</comment>
<comment type="catalytic activity">
    <reaction evidence="12">
        <text>eicosanoyl-CoA + oxidized [electron-transfer flavoprotein] + H(+) = (2E)-eicosenoyl-CoA + reduced [electron-transfer flavoprotein]</text>
        <dbReference type="Rhea" id="RHEA:47236"/>
        <dbReference type="Rhea" id="RHEA-COMP:10685"/>
        <dbReference type="Rhea" id="RHEA-COMP:10686"/>
        <dbReference type="ChEBI" id="CHEBI:15378"/>
        <dbReference type="ChEBI" id="CHEBI:57380"/>
        <dbReference type="ChEBI" id="CHEBI:57692"/>
        <dbReference type="ChEBI" id="CHEBI:58307"/>
        <dbReference type="ChEBI" id="CHEBI:74691"/>
    </reaction>
    <physiologicalReaction direction="left-to-right" evidence="12">
        <dbReference type="Rhea" id="RHEA:47237"/>
    </physiologicalReaction>
</comment>
<evidence type="ECO:0000256" key="9">
    <source>
        <dbReference type="ARBA" id="ARBA00023002"/>
    </source>
</evidence>
<dbReference type="Pfam" id="PF02770">
    <property type="entry name" value="Acyl-CoA_dh_M"/>
    <property type="match status" value="1"/>
</dbReference>
<protein>
    <recommendedName>
        <fullName evidence="19">Acyl-CoA dehydrogenase</fullName>
    </recommendedName>
</protein>
<evidence type="ECO:0000256" key="1">
    <source>
        <dbReference type="ARBA" id="ARBA00001974"/>
    </source>
</evidence>
<proteinExistence type="inferred from homology"/>
<dbReference type="GO" id="GO:0003995">
    <property type="term" value="F:acyl-CoA dehydrogenase activity"/>
    <property type="evidence" value="ECO:0007669"/>
    <property type="project" value="InterPro"/>
</dbReference>
<dbReference type="Gene3D" id="2.40.110.10">
    <property type="entry name" value="Butyryl-CoA Dehydrogenase, subunit A, domain 2"/>
    <property type="match status" value="1"/>
</dbReference>
<dbReference type="GO" id="GO:0006631">
    <property type="term" value="P:fatty acid metabolic process"/>
    <property type="evidence" value="ECO:0007669"/>
    <property type="project" value="UniProtKB-ARBA"/>
</dbReference>
<evidence type="ECO:0000256" key="5">
    <source>
        <dbReference type="ARBA" id="ARBA00022630"/>
    </source>
</evidence>
<keyword evidence="4" id="KW-0597">Phosphoprotein</keyword>
<evidence type="ECO:0000256" key="12">
    <source>
        <dbReference type="ARBA" id="ARBA00049140"/>
    </source>
</evidence>
<comment type="subcellular location">
    <subcellularLocation>
        <location evidence="2">Mitochondrion inner membrane</location>
        <topology evidence="2">Peripheral membrane protein</topology>
    </subcellularLocation>
</comment>
<dbReference type="Pfam" id="PF21343">
    <property type="entry name" value="ACAD9-ACADV_C"/>
    <property type="match status" value="1"/>
</dbReference>
<keyword evidence="10" id="KW-0496">Mitochondrion</keyword>
<dbReference type="AlphaFoldDB" id="X0RZT2"/>
<dbReference type="InterPro" id="IPR049448">
    <property type="entry name" value="ACAD9/ACADV-like_C"/>
</dbReference>
<dbReference type="InterPro" id="IPR037069">
    <property type="entry name" value="AcylCoA_DH/ox_N_sf"/>
</dbReference>
<gene>
    <name evidence="18" type="ORF">S01H1_12481</name>
</gene>
<feature type="domain" description="ACAD9/ACADV-like C-terminal" evidence="17">
    <location>
        <begin position="365"/>
        <end position="416"/>
    </location>
</feature>
<feature type="domain" description="Acyl-CoA dehydrogenase/oxidase C-terminal" evidence="14">
    <location>
        <begin position="169"/>
        <end position="314"/>
    </location>
</feature>
<dbReference type="InterPro" id="IPR046373">
    <property type="entry name" value="Acyl-CoA_Oxase/DH_mid-dom_sf"/>
</dbReference>
<comment type="caution">
    <text evidence="18">The sequence shown here is derived from an EMBL/GenBank/DDBJ whole genome shotgun (WGS) entry which is preliminary data.</text>
</comment>
<dbReference type="Pfam" id="PF02771">
    <property type="entry name" value="Acyl-CoA_dh_N"/>
    <property type="match status" value="1"/>
</dbReference>
<evidence type="ECO:0000256" key="4">
    <source>
        <dbReference type="ARBA" id="ARBA00022553"/>
    </source>
</evidence>